<dbReference type="InterPro" id="IPR027417">
    <property type="entry name" value="P-loop_NTPase"/>
</dbReference>
<evidence type="ECO:0000313" key="2">
    <source>
        <dbReference type="Proteomes" id="UP000218811"/>
    </source>
</evidence>
<dbReference type="AlphaFoldDB" id="A0A2H3JHN7"/>
<keyword evidence="2" id="KW-1185">Reference proteome</keyword>
<dbReference type="OrthoDB" id="6118920at2759"/>
<protein>
    <recommendedName>
        <fullName evidence="3">NadR/Ttd14 AAA domain-containing protein</fullName>
    </recommendedName>
</protein>
<evidence type="ECO:0008006" key="3">
    <source>
        <dbReference type="Google" id="ProtNLM"/>
    </source>
</evidence>
<name>A0A2H3JHN7_WOLCO</name>
<organism evidence="1 2">
    <name type="scientific">Wolfiporia cocos (strain MD-104)</name>
    <name type="common">Brown rot fungus</name>
    <dbReference type="NCBI Taxonomy" id="742152"/>
    <lineage>
        <taxon>Eukaryota</taxon>
        <taxon>Fungi</taxon>
        <taxon>Dikarya</taxon>
        <taxon>Basidiomycota</taxon>
        <taxon>Agaricomycotina</taxon>
        <taxon>Agaricomycetes</taxon>
        <taxon>Polyporales</taxon>
        <taxon>Phaeolaceae</taxon>
        <taxon>Wolfiporia</taxon>
    </lineage>
</organism>
<dbReference type="Gene3D" id="3.40.50.300">
    <property type="entry name" value="P-loop containing nucleotide triphosphate hydrolases"/>
    <property type="match status" value="1"/>
</dbReference>
<dbReference type="SUPFAM" id="SSF52540">
    <property type="entry name" value="P-loop containing nucleoside triphosphate hydrolases"/>
    <property type="match status" value="1"/>
</dbReference>
<evidence type="ECO:0000313" key="1">
    <source>
        <dbReference type="EMBL" id="PCH35527.1"/>
    </source>
</evidence>
<dbReference type="EMBL" id="KB467854">
    <property type="protein sequence ID" value="PCH35527.1"/>
    <property type="molecule type" value="Genomic_DNA"/>
</dbReference>
<accession>A0A2H3JHN7</accession>
<dbReference type="Proteomes" id="UP000218811">
    <property type="component" value="Unassembled WGS sequence"/>
</dbReference>
<sequence>MEDDNHFNPNRGDSADARTQQYAARAIFILGPSSSGKTTLCDGIARSGFSRADTDTYEMQHTILLAQVAAEEEVLKRIGSSDAILLSDRSAIDPIVYASTSKVPGASDRKQRLLDNSALSAILPFYKTSLFNK</sequence>
<proteinExistence type="predicted"/>
<reference evidence="1 2" key="1">
    <citation type="journal article" date="2012" name="Science">
        <title>The Paleozoic origin of enzymatic lignin decomposition reconstructed from 31 fungal genomes.</title>
        <authorList>
            <person name="Floudas D."/>
            <person name="Binder M."/>
            <person name="Riley R."/>
            <person name="Barry K."/>
            <person name="Blanchette R.A."/>
            <person name="Henrissat B."/>
            <person name="Martinez A.T."/>
            <person name="Otillar R."/>
            <person name="Spatafora J.W."/>
            <person name="Yadav J.S."/>
            <person name="Aerts A."/>
            <person name="Benoit I."/>
            <person name="Boyd A."/>
            <person name="Carlson A."/>
            <person name="Copeland A."/>
            <person name="Coutinho P.M."/>
            <person name="de Vries R.P."/>
            <person name="Ferreira P."/>
            <person name="Findley K."/>
            <person name="Foster B."/>
            <person name="Gaskell J."/>
            <person name="Glotzer D."/>
            <person name="Gorecki P."/>
            <person name="Heitman J."/>
            <person name="Hesse C."/>
            <person name="Hori C."/>
            <person name="Igarashi K."/>
            <person name="Jurgens J.A."/>
            <person name="Kallen N."/>
            <person name="Kersten P."/>
            <person name="Kohler A."/>
            <person name="Kuees U."/>
            <person name="Kumar T.K.A."/>
            <person name="Kuo A."/>
            <person name="LaButti K."/>
            <person name="Larrondo L.F."/>
            <person name="Lindquist E."/>
            <person name="Ling A."/>
            <person name="Lombard V."/>
            <person name="Lucas S."/>
            <person name="Lundell T."/>
            <person name="Martin R."/>
            <person name="McLaughlin D.J."/>
            <person name="Morgenstern I."/>
            <person name="Morin E."/>
            <person name="Murat C."/>
            <person name="Nagy L.G."/>
            <person name="Nolan M."/>
            <person name="Ohm R.A."/>
            <person name="Patyshakuliyeva A."/>
            <person name="Rokas A."/>
            <person name="Ruiz-Duenas F.J."/>
            <person name="Sabat G."/>
            <person name="Salamov A."/>
            <person name="Samejima M."/>
            <person name="Schmutz J."/>
            <person name="Slot J.C."/>
            <person name="St John F."/>
            <person name="Stenlid J."/>
            <person name="Sun H."/>
            <person name="Sun S."/>
            <person name="Syed K."/>
            <person name="Tsang A."/>
            <person name="Wiebenga A."/>
            <person name="Young D."/>
            <person name="Pisabarro A."/>
            <person name="Eastwood D.C."/>
            <person name="Martin F."/>
            <person name="Cullen D."/>
            <person name="Grigoriev I.V."/>
            <person name="Hibbett D.S."/>
        </authorList>
    </citation>
    <scope>NUCLEOTIDE SEQUENCE [LARGE SCALE GENOMIC DNA]</scope>
    <source>
        <strain evidence="1 2">MD-104</strain>
    </source>
</reference>
<gene>
    <name evidence="1" type="ORF">WOLCODRAFT_27953</name>
</gene>